<reference evidence="1 2" key="1">
    <citation type="submission" date="2013-11" db="EMBL/GenBank/DDBJ databases">
        <title>Opisthorchis viverrini - life in the bile duct.</title>
        <authorList>
            <person name="Young N.D."/>
            <person name="Nagarajan N."/>
            <person name="Lin S.J."/>
            <person name="Korhonen P.K."/>
            <person name="Jex A.R."/>
            <person name="Hall R.S."/>
            <person name="Safavi-Hemami H."/>
            <person name="Kaewkong W."/>
            <person name="Bertrand D."/>
            <person name="Gao S."/>
            <person name="Seet Q."/>
            <person name="Wongkham S."/>
            <person name="Teh B.T."/>
            <person name="Wongkham C."/>
            <person name="Intapan P.M."/>
            <person name="Maleewong W."/>
            <person name="Yang X."/>
            <person name="Hu M."/>
            <person name="Wang Z."/>
            <person name="Hofmann A."/>
            <person name="Sternberg P.W."/>
            <person name="Tan P."/>
            <person name="Wang J."/>
            <person name="Gasser R.B."/>
        </authorList>
    </citation>
    <scope>NUCLEOTIDE SEQUENCE [LARGE SCALE GENOMIC DNA]</scope>
</reference>
<proteinExistence type="predicted"/>
<dbReference type="AlphaFoldDB" id="A0A075A3I6"/>
<protein>
    <submittedName>
        <fullName evidence="1">Uncharacterized protein</fullName>
    </submittedName>
</protein>
<dbReference type="EMBL" id="KL596619">
    <property type="protein sequence ID" value="KER34223.1"/>
    <property type="molecule type" value="Genomic_DNA"/>
</dbReference>
<organism evidence="1 2">
    <name type="scientific">Opisthorchis viverrini</name>
    <name type="common">Southeast Asian liver fluke</name>
    <dbReference type="NCBI Taxonomy" id="6198"/>
    <lineage>
        <taxon>Eukaryota</taxon>
        <taxon>Metazoa</taxon>
        <taxon>Spiralia</taxon>
        <taxon>Lophotrochozoa</taxon>
        <taxon>Platyhelminthes</taxon>
        <taxon>Trematoda</taxon>
        <taxon>Digenea</taxon>
        <taxon>Opisthorchiida</taxon>
        <taxon>Opisthorchiata</taxon>
        <taxon>Opisthorchiidae</taxon>
        <taxon>Opisthorchis</taxon>
    </lineage>
</organism>
<accession>A0A075A3I6</accession>
<name>A0A075A3I6_OPIVI</name>
<dbReference type="KEGG" id="ovi:T265_00080"/>
<dbReference type="Proteomes" id="UP000054324">
    <property type="component" value="Unassembled WGS sequence"/>
</dbReference>
<gene>
    <name evidence="1" type="ORF">T265_00080</name>
</gene>
<evidence type="ECO:0000313" key="1">
    <source>
        <dbReference type="EMBL" id="KER34223.1"/>
    </source>
</evidence>
<dbReference type="GeneID" id="20314268"/>
<dbReference type="CTD" id="20314268"/>
<evidence type="ECO:0000313" key="2">
    <source>
        <dbReference type="Proteomes" id="UP000054324"/>
    </source>
</evidence>
<dbReference type="RefSeq" id="XP_009162001.1">
    <property type="nucleotide sequence ID" value="XM_009163737.1"/>
</dbReference>
<sequence>MKACNEVVKLQRSDLSCQNNCEQEVTQVFLGTHREKLEAIIAQCDIASMDLSKGGASTKLFRSMMQPKSVHRQKLLPLGSLPSAGKKTHRREHNNYIPNKRVRGRECENTTALSQLLEGHCLNLVQR</sequence>
<keyword evidence="2" id="KW-1185">Reference proteome</keyword>